<accession>A0A0B6YZG0</accession>
<feature type="non-terminal residue" evidence="2">
    <location>
        <position position="73"/>
    </location>
</feature>
<dbReference type="EMBL" id="HACG01014622">
    <property type="protein sequence ID" value="CEK61487.1"/>
    <property type="molecule type" value="Transcribed_RNA"/>
</dbReference>
<protein>
    <submittedName>
        <fullName evidence="2">Uncharacterized protein</fullName>
    </submittedName>
</protein>
<feature type="non-terminal residue" evidence="2">
    <location>
        <position position="1"/>
    </location>
</feature>
<evidence type="ECO:0000313" key="2">
    <source>
        <dbReference type="EMBL" id="CEK61487.1"/>
    </source>
</evidence>
<organism evidence="2">
    <name type="scientific">Arion vulgaris</name>
    <dbReference type="NCBI Taxonomy" id="1028688"/>
    <lineage>
        <taxon>Eukaryota</taxon>
        <taxon>Metazoa</taxon>
        <taxon>Spiralia</taxon>
        <taxon>Lophotrochozoa</taxon>
        <taxon>Mollusca</taxon>
        <taxon>Gastropoda</taxon>
        <taxon>Heterobranchia</taxon>
        <taxon>Euthyneura</taxon>
        <taxon>Panpulmonata</taxon>
        <taxon>Eupulmonata</taxon>
        <taxon>Stylommatophora</taxon>
        <taxon>Helicina</taxon>
        <taxon>Arionoidea</taxon>
        <taxon>Arionidae</taxon>
        <taxon>Arion</taxon>
    </lineage>
</organism>
<reference evidence="2" key="1">
    <citation type="submission" date="2014-12" db="EMBL/GenBank/DDBJ databases">
        <title>Insight into the proteome of Arion vulgaris.</title>
        <authorList>
            <person name="Aradska J."/>
            <person name="Bulat T."/>
            <person name="Smidak R."/>
            <person name="Sarate P."/>
            <person name="Gangsoo J."/>
            <person name="Sialana F."/>
            <person name="Bilban M."/>
            <person name="Lubec G."/>
        </authorList>
    </citation>
    <scope>NUCLEOTIDE SEQUENCE</scope>
    <source>
        <tissue evidence="2">Skin</tissue>
    </source>
</reference>
<name>A0A0B6YZG0_9EUPU</name>
<proteinExistence type="predicted"/>
<gene>
    <name evidence="2" type="primary">ORF42397</name>
</gene>
<evidence type="ECO:0000256" key="1">
    <source>
        <dbReference type="SAM" id="MobiDB-lite"/>
    </source>
</evidence>
<dbReference type="AlphaFoldDB" id="A0A0B6YZG0"/>
<feature type="region of interest" description="Disordered" evidence="1">
    <location>
        <begin position="1"/>
        <end position="25"/>
    </location>
</feature>
<sequence>FIKAFPGGNDNTSKRRSRSSSRTDINPEVTKTAVYIKNLFMKIVRGELSVDSSIQPRDRDWHKNHSCEYYYTC</sequence>